<dbReference type="OrthoDB" id="8082187at2"/>
<gene>
    <name evidence="1" type="ORF">CIT31_23405</name>
</gene>
<evidence type="ECO:0000313" key="2">
    <source>
        <dbReference type="Proteomes" id="UP000215931"/>
    </source>
</evidence>
<sequence length="102" mass="11299">MAPGMGIGDLVAIAVTVRRRVTEDRVSVSIPSYGFPHSIIDHTTVKKGQQIEPTGEVTRMDEEGGRVTVDLGPLVTVDMEKIRLVEKYSPPKRKKPLRDMVD</sequence>
<protein>
    <submittedName>
        <fullName evidence="1">Uncharacterized protein</fullName>
    </submittedName>
</protein>
<dbReference type="EMBL" id="NPKH01000028">
    <property type="protein sequence ID" value="PAP93065.1"/>
    <property type="molecule type" value="Genomic_DNA"/>
</dbReference>
<name>A0A271KDF5_9HYPH</name>
<dbReference type="AlphaFoldDB" id="A0A271KDF5"/>
<evidence type="ECO:0000313" key="1">
    <source>
        <dbReference type="EMBL" id="PAP93065.1"/>
    </source>
</evidence>
<keyword evidence="2" id="KW-1185">Reference proteome</keyword>
<accession>A0A271KDF5</accession>
<reference evidence="1 2" key="1">
    <citation type="submission" date="2017-08" db="EMBL/GenBank/DDBJ databases">
        <title>Mesorhizobium wenxinae sp. nov., a novel rhizobial species isolated from root nodules of chickpea (Cicer arietinum L.).</title>
        <authorList>
            <person name="Zhang J."/>
        </authorList>
    </citation>
    <scope>NUCLEOTIDE SEQUENCE [LARGE SCALE GENOMIC DNA]</scope>
    <source>
        <strain evidence="2">WYCCWR 10019</strain>
    </source>
</reference>
<organism evidence="1 2">
    <name type="scientific">Mesorhizobium wenxiniae</name>
    <dbReference type="NCBI Taxonomy" id="2014805"/>
    <lineage>
        <taxon>Bacteria</taxon>
        <taxon>Pseudomonadati</taxon>
        <taxon>Pseudomonadota</taxon>
        <taxon>Alphaproteobacteria</taxon>
        <taxon>Hyphomicrobiales</taxon>
        <taxon>Phyllobacteriaceae</taxon>
        <taxon>Mesorhizobium</taxon>
    </lineage>
</organism>
<comment type="caution">
    <text evidence="1">The sequence shown here is derived from an EMBL/GenBank/DDBJ whole genome shotgun (WGS) entry which is preliminary data.</text>
</comment>
<dbReference type="Proteomes" id="UP000215931">
    <property type="component" value="Unassembled WGS sequence"/>
</dbReference>
<proteinExistence type="predicted"/>